<evidence type="ECO:0000313" key="2">
    <source>
        <dbReference type="Proteomes" id="UP001362999"/>
    </source>
</evidence>
<gene>
    <name evidence="1" type="ORF">R3P38DRAFT_3522310</name>
</gene>
<protein>
    <submittedName>
        <fullName evidence="1">Uncharacterized protein</fullName>
    </submittedName>
</protein>
<dbReference type="EMBL" id="JAWWNJ010000003">
    <property type="protein sequence ID" value="KAK7059347.1"/>
    <property type="molecule type" value="Genomic_DNA"/>
</dbReference>
<accession>A0AAW0E466</accession>
<reference evidence="1 2" key="1">
    <citation type="journal article" date="2024" name="J Genomics">
        <title>Draft genome sequencing and assembly of Favolaschia claudopus CIRM-BRFM 2984 isolated from oak limbs.</title>
        <authorList>
            <person name="Navarro D."/>
            <person name="Drula E."/>
            <person name="Chaduli D."/>
            <person name="Cazenave R."/>
            <person name="Ahrendt S."/>
            <person name="Wang J."/>
            <person name="Lipzen A."/>
            <person name="Daum C."/>
            <person name="Barry K."/>
            <person name="Grigoriev I.V."/>
            <person name="Favel A."/>
            <person name="Rosso M.N."/>
            <person name="Martin F."/>
        </authorList>
    </citation>
    <scope>NUCLEOTIDE SEQUENCE [LARGE SCALE GENOMIC DNA]</scope>
    <source>
        <strain evidence="1 2">CIRM-BRFM 2984</strain>
    </source>
</reference>
<organism evidence="1 2">
    <name type="scientific">Favolaschia claudopus</name>
    <dbReference type="NCBI Taxonomy" id="2862362"/>
    <lineage>
        <taxon>Eukaryota</taxon>
        <taxon>Fungi</taxon>
        <taxon>Dikarya</taxon>
        <taxon>Basidiomycota</taxon>
        <taxon>Agaricomycotina</taxon>
        <taxon>Agaricomycetes</taxon>
        <taxon>Agaricomycetidae</taxon>
        <taxon>Agaricales</taxon>
        <taxon>Marasmiineae</taxon>
        <taxon>Mycenaceae</taxon>
        <taxon>Favolaschia</taxon>
    </lineage>
</organism>
<name>A0AAW0E466_9AGAR</name>
<comment type="caution">
    <text evidence="1">The sequence shown here is derived from an EMBL/GenBank/DDBJ whole genome shotgun (WGS) entry which is preliminary data.</text>
</comment>
<sequence length="183" mass="20464">MPVTGHTQISLYQHYQCWHLTCGAHQGIDRRSNDGPSERPCNRIRQDIPDDLAYAAQHWAYHLCVVDSSDEVLFELDKFFQNSFLHWLEVLSLLGHVDGASEAMAAAEKFAQGKNPHLATFLQNGIKLIGIHAPAIAESMMFSALATDPRRSGIMAKYMMQFQFDVPLVQKGSILLKAPVAEI</sequence>
<evidence type="ECO:0000313" key="1">
    <source>
        <dbReference type="EMBL" id="KAK7059347.1"/>
    </source>
</evidence>
<dbReference type="Proteomes" id="UP001362999">
    <property type="component" value="Unassembled WGS sequence"/>
</dbReference>
<dbReference type="AlphaFoldDB" id="A0AAW0E466"/>
<keyword evidence="2" id="KW-1185">Reference proteome</keyword>
<proteinExistence type="predicted"/>